<reference evidence="2" key="1">
    <citation type="journal article" date="2021" name="Nat. Commun.">
        <title>Genetic determinants of endophytism in the Arabidopsis root mycobiome.</title>
        <authorList>
            <person name="Mesny F."/>
            <person name="Miyauchi S."/>
            <person name="Thiergart T."/>
            <person name="Pickel B."/>
            <person name="Atanasova L."/>
            <person name="Karlsson M."/>
            <person name="Huettel B."/>
            <person name="Barry K.W."/>
            <person name="Haridas S."/>
            <person name="Chen C."/>
            <person name="Bauer D."/>
            <person name="Andreopoulos W."/>
            <person name="Pangilinan J."/>
            <person name="LaButti K."/>
            <person name="Riley R."/>
            <person name="Lipzen A."/>
            <person name="Clum A."/>
            <person name="Drula E."/>
            <person name="Henrissat B."/>
            <person name="Kohler A."/>
            <person name="Grigoriev I.V."/>
            <person name="Martin F.M."/>
            <person name="Hacquard S."/>
        </authorList>
    </citation>
    <scope>NUCLEOTIDE SEQUENCE</scope>
    <source>
        <strain evidence="2">MPI-CAGE-AT-0016</strain>
    </source>
</reference>
<dbReference type="Gene3D" id="1.20.120.520">
    <property type="entry name" value="nmb1532 protein domain like"/>
    <property type="match status" value="1"/>
</dbReference>
<evidence type="ECO:0000313" key="3">
    <source>
        <dbReference type="Proteomes" id="UP000813385"/>
    </source>
</evidence>
<dbReference type="OrthoDB" id="10044044at2759"/>
<dbReference type="Pfam" id="PF01814">
    <property type="entry name" value="Hemerythrin"/>
    <property type="match status" value="1"/>
</dbReference>
<evidence type="ECO:0000313" key="2">
    <source>
        <dbReference type="EMBL" id="KAH7361390.1"/>
    </source>
</evidence>
<name>A0A8K0TF81_9PEZI</name>
<sequence>MNSEVPDDVTAKPELPPLTDHEFKTYNRMAVKMNYFHEHFRRTWNMLHGAASNNKRPHGMSLRQYIDEGLQFTQQLAAHHNIEETYFFPMLARRMPEFRGGRAELLRQHKDIHRGMDALEDYLKKCQSRELDFEMSVMKEKLDSWGGVLWKHLDQEVETLGAENMRRYWTVEEIRSMPI</sequence>
<protein>
    <recommendedName>
        <fullName evidence="1">Hemerythrin-like domain-containing protein</fullName>
    </recommendedName>
</protein>
<comment type="caution">
    <text evidence="2">The sequence shown here is derived from an EMBL/GenBank/DDBJ whole genome shotgun (WGS) entry which is preliminary data.</text>
</comment>
<evidence type="ECO:0000259" key="1">
    <source>
        <dbReference type="Pfam" id="PF01814"/>
    </source>
</evidence>
<dbReference type="Proteomes" id="UP000813385">
    <property type="component" value="Unassembled WGS sequence"/>
</dbReference>
<keyword evidence="3" id="KW-1185">Reference proteome</keyword>
<accession>A0A8K0TF81</accession>
<organism evidence="2 3">
    <name type="scientific">Plectosphaerella cucumerina</name>
    <dbReference type="NCBI Taxonomy" id="40658"/>
    <lineage>
        <taxon>Eukaryota</taxon>
        <taxon>Fungi</taxon>
        <taxon>Dikarya</taxon>
        <taxon>Ascomycota</taxon>
        <taxon>Pezizomycotina</taxon>
        <taxon>Sordariomycetes</taxon>
        <taxon>Hypocreomycetidae</taxon>
        <taxon>Glomerellales</taxon>
        <taxon>Plectosphaerellaceae</taxon>
        <taxon>Plectosphaerella</taxon>
    </lineage>
</organism>
<dbReference type="InterPro" id="IPR012312">
    <property type="entry name" value="Hemerythrin-like"/>
</dbReference>
<dbReference type="EMBL" id="JAGPXD010000003">
    <property type="protein sequence ID" value="KAH7361390.1"/>
    <property type="molecule type" value="Genomic_DNA"/>
</dbReference>
<proteinExistence type="predicted"/>
<dbReference type="PANTHER" id="PTHR38048">
    <property type="entry name" value="EXPRESSED PROTEIN"/>
    <property type="match status" value="1"/>
</dbReference>
<feature type="domain" description="Hemerythrin-like" evidence="1">
    <location>
        <begin position="36"/>
        <end position="160"/>
    </location>
</feature>
<dbReference type="CDD" id="cd12108">
    <property type="entry name" value="Hr-like"/>
    <property type="match status" value="1"/>
</dbReference>
<dbReference type="PANTHER" id="PTHR38048:SF1">
    <property type="entry name" value="HEMERYTHRIN-LIKE DOMAIN-CONTAINING PROTEIN"/>
    <property type="match status" value="1"/>
</dbReference>
<gene>
    <name evidence="2" type="ORF">B0T11DRAFT_296988</name>
</gene>
<dbReference type="InterPro" id="IPR053206">
    <property type="entry name" value="Dimeric_xanthone_biosynth"/>
</dbReference>
<dbReference type="AlphaFoldDB" id="A0A8K0TF81"/>